<evidence type="ECO:0000313" key="3">
    <source>
        <dbReference type="Proteomes" id="UP000199058"/>
    </source>
</evidence>
<protein>
    <recommendedName>
        <fullName evidence="4">Type IV pilus assembly protein PilV</fullName>
    </recommendedName>
</protein>
<feature type="transmembrane region" description="Helical" evidence="1">
    <location>
        <begin position="12"/>
        <end position="33"/>
    </location>
</feature>
<accession>A0A1I1IMG0</accession>
<keyword evidence="1" id="KW-1133">Transmembrane helix</keyword>
<keyword evidence="1" id="KW-0472">Membrane</keyword>
<dbReference type="RefSeq" id="WP_091964005.1">
    <property type="nucleotide sequence ID" value="NZ_FOLH01000005.1"/>
</dbReference>
<organism evidence="2 3">
    <name type="scientific">Marinospirillum celere</name>
    <dbReference type="NCBI Taxonomy" id="1122252"/>
    <lineage>
        <taxon>Bacteria</taxon>
        <taxon>Pseudomonadati</taxon>
        <taxon>Pseudomonadota</taxon>
        <taxon>Gammaproteobacteria</taxon>
        <taxon>Oceanospirillales</taxon>
        <taxon>Oceanospirillaceae</taxon>
        <taxon>Marinospirillum</taxon>
    </lineage>
</organism>
<keyword evidence="1" id="KW-0812">Transmembrane</keyword>
<dbReference type="InterPro" id="IPR012902">
    <property type="entry name" value="N_methyl_site"/>
</dbReference>
<sequence length="152" mass="17134">MKLATGREQGFSLIEILVASFVITFGLVGMVLMQTYSQQDAFRAHQLSLSGLYAQDMQERLRANLCYLSGLETDSEVESFLVDQLDDWRADHALSQRGWVSGIEALTQVADFEGEDGESYWRFELEIQPPQPTRSATIQTLLIDYREGGCES</sequence>
<dbReference type="AlphaFoldDB" id="A0A1I1IMG0"/>
<gene>
    <name evidence="2" type="ORF">SAMN05660443_2406</name>
</gene>
<reference evidence="2 3" key="1">
    <citation type="submission" date="2016-10" db="EMBL/GenBank/DDBJ databases">
        <authorList>
            <person name="de Groot N.N."/>
        </authorList>
    </citation>
    <scope>NUCLEOTIDE SEQUENCE [LARGE SCALE GENOMIC DNA]</scope>
    <source>
        <strain evidence="2 3">DSM 18438</strain>
    </source>
</reference>
<evidence type="ECO:0008006" key="4">
    <source>
        <dbReference type="Google" id="ProtNLM"/>
    </source>
</evidence>
<dbReference type="STRING" id="1122252.SAMN05660443_2406"/>
<dbReference type="OrthoDB" id="6119606at2"/>
<name>A0A1I1IMG0_9GAMM</name>
<evidence type="ECO:0000313" key="2">
    <source>
        <dbReference type="EMBL" id="SFC37489.1"/>
    </source>
</evidence>
<dbReference type="EMBL" id="FOLH01000005">
    <property type="protein sequence ID" value="SFC37489.1"/>
    <property type="molecule type" value="Genomic_DNA"/>
</dbReference>
<dbReference type="Pfam" id="PF07963">
    <property type="entry name" value="N_methyl"/>
    <property type="match status" value="1"/>
</dbReference>
<keyword evidence="3" id="KW-1185">Reference proteome</keyword>
<evidence type="ECO:0000256" key="1">
    <source>
        <dbReference type="SAM" id="Phobius"/>
    </source>
</evidence>
<proteinExistence type="predicted"/>
<dbReference type="Proteomes" id="UP000199058">
    <property type="component" value="Unassembled WGS sequence"/>
</dbReference>
<dbReference type="PROSITE" id="PS00409">
    <property type="entry name" value="PROKAR_NTER_METHYL"/>
    <property type="match status" value="1"/>
</dbReference>